<evidence type="ECO:0000313" key="2">
    <source>
        <dbReference type="EMBL" id="TFK88013.1"/>
    </source>
</evidence>
<dbReference type="AlphaFoldDB" id="A0A5C3PPR2"/>
<reference evidence="2 3" key="1">
    <citation type="journal article" date="2019" name="Nat. Ecol. Evol.">
        <title>Megaphylogeny resolves global patterns of mushroom evolution.</title>
        <authorList>
            <person name="Varga T."/>
            <person name="Krizsan K."/>
            <person name="Foldi C."/>
            <person name="Dima B."/>
            <person name="Sanchez-Garcia M."/>
            <person name="Sanchez-Ramirez S."/>
            <person name="Szollosi G.J."/>
            <person name="Szarkandi J.G."/>
            <person name="Papp V."/>
            <person name="Albert L."/>
            <person name="Andreopoulos W."/>
            <person name="Angelini C."/>
            <person name="Antonin V."/>
            <person name="Barry K.W."/>
            <person name="Bougher N.L."/>
            <person name="Buchanan P."/>
            <person name="Buyck B."/>
            <person name="Bense V."/>
            <person name="Catcheside P."/>
            <person name="Chovatia M."/>
            <person name="Cooper J."/>
            <person name="Damon W."/>
            <person name="Desjardin D."/>
            <person name="Finy P."/>
            <person name="Geml J."/>
            <person name="Haridas S."/>
            <person name="Hughes K."/>
            <person name="Justo A."/>
            <person name="Karasinski D."/>
            <person name="Kautmanova I."/>
            <person name="Kiss B."/>
            <person name="Kocsube S."/>
            <person name="Kotiranta H."/>
            <person name="LaButti K.M."/>
            <person name="Lechner B.E."/>
            <person name="Liimatainen K."/>
            <person name="Lipzen A."/>
            <person name="Lukacs Z."/>
            <person name="Mihaltcheva S."/>
            <person name="Morgado L.N."/>
            <person name="Niskanen T."/>
            <person name="Noordeloos M.E."/>
            <person name="Ohm R.A."/>
            <person name="Ortiz-Santana B."/>
            <person name="Ovrebo C."/>
            <person name="Racz N."/>
            <person name="Riley R."/>
            <person name="Savchenko A."/>
            <person name="Shiryaev A."/>
            <person name="Soop K."/>
            <person name="Spirin V."/>
            <person name="Szebenyi C."/>
            <person name="Tomsovsky M."/>
            <person name="Tulloss R.E."/>
            <person name="Uehling J."/>
            <person name="Grigoriev I.V."/>
            <person name="Vagvolgyi C."/>
            <person name="Papp T."/>
            <person name="Martin F.M."/>
            <person name="Miettinen O."/>
            <person name="Hibbett D.S."/>
            <person name="Nagy L.G."/>
        </authorList>
    </citation>
    <scope>NUCLEOTIDE SEQUENCE [LARGE SCALE GENOMIC DNA]</scope>
    <source>
        <strain evidence="2 3">HHB13444</strain>
    </source>
</reference>
<evidence type="ECO:0008006" key="4">
    <source>
        <dbReference type="Google" id="ProtNLM"/>
    </source>
</evidence>
<evidence type="ECO:0000256" key="1">
    <source>
        <dbReference type="SAM" id="MobiDB-lite"/>
    </source>
</evidence>
<evidence type="ECO:0000313" key="3">
    <source>
        <dbReference type="Proteomes" id="UP000308197"/>
    </source>
</evidence>
<proteinExistence type="predicted"/>
<protein>
    <recommendedName>
        <fullName evidence="4">BTB domain-containing protein</fullName>
    </recommendedName>
</protein>
<gene>
    <name evidence="2" type="ORF">K466DRAFT_652862</name>
</gene>
<organism evidence="2 3">
    <name type="scientific">Polyporus arcularius HHB13444</name>
    <dbReference type="NCBI Taxonomy" id="1314778"/>
    <lineage>
        <taxon>Eukaryota</taxon>
        <taxon>Fungi</taxon>
        <taxon>Dikarya</taxon>
        <taxon>Basidiomycota</taxon>
        <taxon>Agaricomycotina</taxon>
        <taxon>Agaricomycetes</taxon>
        <taxon>Polyporales</taxon>
        <taxon>Polyporaceae</taxon>
        <taxon>Polyporus</taxon>
    </lineage>
</organism>
<dbReference type="InParanoid" id="A0A5C3PPR2"/>
<dbReference type="STRING" id="1314778.A0A5C3PPR2"/>
<keyword evidence="3" id="KW-1185">Reference proteome</keyword>
<feature type="region of interest" description="Disordered" evidence="1">
    <location>
        <begin position="14"/>
        <end position="50"/>
    </location>
</feature>
<dbReference type="EMBL" id="ML211129">
    <property type="protein sequence ID" value="TFK88013.1"/>
    <property type="molecule type" value="Genomic_DNA"/>
</dbReference>
<sequence>MVCRLPYVAPTRYADNSLQERPGPSRATPFQVPTPPPSESGSPVCPWDDTPDPAGDIPANIVISISATFHPTSDILPTRPDTMLLSSDDVFFYTHRATMLAKSTNHWNGLMPSLCTLRSSDTSMVVPCPEPAPVLNVRVVLHVVYELSCAFYKPSLDVISAAIDAMAAYGIPPKDHIAPSTPLYALILAQAPTNPIAAYVLAASHDLYSLAVPVSSHLLSFPLRSLTDELTEKIGPAYLKRLFFLHYGRLEALRRLLRAPPHPHTPTDRCDFADQQGMTRAWALSSAYLAWDARPDLPASAIAAAFLPLADRLTCYLCKQNLVERANQVIVQWSMVKRSI</sequence>
<accession>A0A5C3PPR2</accession>
<dbReference type="Proteomes" id="UP000308197">
    <property type="component" value="Unassembled WGS sequence"/>
</dbReference>
<name>A0A5C3PPR2_9APHY</name>